<proteinExistence type="predicted"/>
<evidence type="ECO:0000313" key="4">
    <source>
        <dbReference type="Proteomes" id="UP000824890"/>
    </source>
</evidence>
<comment type="caution">
    <text evidence="3">The sequence shown here is derived from an EMBL/GenBank/DDBJ whole genome shotgun (WGS) entry which is preliminary data.</text>
</comment>
<evidence type="ECO:0000313" key="3">
    <source>
        <dbReference type="EMBL" id="KAH0883270.1"/>
    </source>
</evidence>
<dbReference type="Gene3D" id="1.10.3730.10">
    <property type="entry name" value="ProC C-terminal domain-like"/>
    <property type="match status" value="1"/>
</dbReference>
<dbReference type="InterPro" id="IPR029036">
    <property type="entry name" value="P5CR_dimer"/>
</dbReference>
<dbReference type="InterPro" id="IPR008927">
    <property type="entry name" value="6-PGluconate_DH-like_C_sf"/>
</dbReference>
<dbReference type="SUPFAM" id="SSF48179">
    <property type="entry name" value="6-phosphogluconate dehydrogenase C-terminal domain-like"/>
    <property type="match status" value="1"/>
</dbReference>
<dbReference type="EMBL" id="JAGKQM010000014">
    <property type="protein sequence ID" value="KAH0883270.1"/>
    <property type="molecule type" value="Genomic_DNA"/>
</dbReference>
<name>A0ABQ7ZTH7_BRANA</name>
<organism evidence="3 4">
    <name type="scientific">Brassica napus</name>
    <name type="common">Rape</name>
    <dbReference type="NCBI Taxonomy" id="3708"/>
    <lineage>
        <taxon>Eukaryota</taxon>
        <taxon>Viridiplantae</taxon>
        <taxon>Streptophyta</taxon>
        <taxon>Embryophyta</taxon>
        <taxon>Tracheophyta</taxon>
        <taxon>Spermatophyta</taxon>
        <taxon>Magnoliopsida</taxon>
        <taxon>eudicotyledons</taxon>
        <taxon>Gunneridae</taxon>
        <taxon>Pentapetalae</taxon>
        <taxon>rosids</taxon>
        <taxon>malvids</taxon>
        <taxon>Brassicales</taxon>
        <taxon>Brassicaceae</taxon>
        <taxon>Brassiceae</taxon>
        <taxon>Brassica</taxon>
    </lineage>
</organism>
<sequence>MTESLVVWLDDIWREKMNMSTRFIVLITISLVMSLGTDATEEDGALLFGSVGKMFKADEKMFDAVTGLSGSGPAYIFLAVEALADGGVAAGLPRELALGLASQMVQIIMSITQLLIPMIG</sequence>
<dbReference type="Proteomes" id="UP000824890">
    <property type="component" value="Unassembled WGS sequence"/>
</dbReference>
<gene>
    <name evidence="3" type="ORF">HID58_059366</name>
</gene>
<dbReference type="PANTHER" id="PTHR11645:SF0">
    <property type="entry name" value="PYRROLINE-5-CARBOXYLATE REDUCTASE 3"/>
    <property type="match status" value="1"/>
</dbReference>
<reference evidence="3 4" key="1">
    <citation type="submission" date="2021-05" db="EMBL/GenBank/DDBJ databases">
        <title>Genome Assembly of Synthetic Allotetraploid Brassica napus Reveals Homoeologous Exchanges between Subgenomes.</title>
        <authorList>
            <person name="Davis J.T."/>
        </authorList>
    </citation>
    <scope>NUCLEOTIDE SEQUENCE [LARGE SCALE GENOMIC DNA]</scope>
    <source>
        <strain evidence="4">cv. Da-Ae</strain>
        <tissue evidence="3">Seedling</tissue>
    </source>
</reference>
<keyword evidence="4" id="KW-1185">Reference proteome</keyword>
<evidence type="ECO:0000259" key="2">
    <source>
        <dbReference type="Pfam" id="PF14748"/>
    </source>
</evidence>
<dbReference type="Pfam" id="PF14748">
    <property type="entry name" value="P5CR_dimer"/>
    <property type="match status" value="1"/>
</dbReference>
<feature type="domain" description="Pyrroline-5-carboxylate reductase dimerisation" evidence="2">
    <location>
        <begin position="59"/>
        <end position="106"/>
    </location>
</feature>
<protein>
    <recommendedName>
        <fullName evidence="2">Pyrroline-5-carboxylate reductase dimerisation domain-containing protein</fullName>
    </recommendedName>
</protein>
<accession>A0ABQ7ZTH7</accession>
<evidence type="ECO:0000256" key="1">
    <source>
        <dbReference type="ARBA" id="ARBA00023002"/>
    </source>
</evidence>
<dbReference type="PANTHER" id="PTHR11645">
    <property type="entry name" value="PYRROLINE-5-CARBOXYLATE REDUCTASE"/>
    <property type="match status" value="1"/>
</dbReference>
<keyword evidence="1" id="KW-0560">Oxidoreductase</keyword>